<dbReference type="PROSITE" id="PS51450">
    <property type="entry name" value="LRR"/>
    <property type="match status" value="1"/>
</dbReference>
<organism evidence="1 2">
    <name type="scientific">Cylindrobasidium torrendii FP15055 ss-10</name>
    <dbReference type="NCBI Taxonomy" id="1314674"/>
    <lineage>
        <taxon>Eukaryota</taxon>
        <taxon>Fungi</taxon>
        <taxon>Dikarya</taxon>
        <taxon>Basidiomycota</taxon>
        <taxon>Agaricomycotina</taxon>
        <taxon>Agaricomycetes</taxon>
        <taxon>Agaricomycetidae</taxon>
        <taxon>Agaricales</taxon>
        <taxon>Marasmiineae</taxon>
        <taxon>Physalacriaceae</taxon>
        <taxon>Cylindrobasidium</taxon>
    </lineage>
</organism>
<protein>
    <recommendedName>
        <fullName evidence="3">F-box domain-containing protein</fullName>
    </recommendedName>
</protein>
<dbReference type="STRING" id="1314674.A0A0D7AWG4"/>
<dbReference type="Proteomes" id="UP000054007">
    <property type="component" value="Unassembled WGS sequence"/>
</dbReference>
<name>A0A0D7AWG4_9AGAR</name>
<dbReference type="InterPro" id="IPR032675">
    <property type="entry name" value="LRR_dom_sf"/>
</dbReference>
<feature type="non-terminal residue" evidence="1">
    <location>
        <position position="466"/>
    </location>
</feature>
<dbReference type="OrthoDB" id="3266451at2759"/>
<dbReference type="AlphaFoldDB" id="A0A0D7AWG4"/>
<evidence type="ECO:0000313" key="1">
    <source>
        <dbReference type="EMBL" id="KIY62330.1"/>
    </source>
</evidence>
<accession>A0A0D7AWG4</accession>
<reference evidence="1 2" key="1">
    <citation type="journal article" date="2015" name="Fungal Genet. Biol.">
        <title>Evolution of novel wood decay mechanisms in Agaricales revealed by the genome sequences of Fistulina hepatica and Cylindrobasidium torrendii.</title>
        <authorList>
            <person name="Floudas D."/>
            <person name="Held B.W."/>
            <person name="Riley R."/>
            <person name="Nagy L.G."/>
            <person name="Koehler G."/>
            <person name="Ransdell A.S."/>
            <person name="Younus H."/>
            <person name="Chow J."/>
            <person name="Chiniquy J."/>
            <person name="Lipzen A."/>
            <person name="Tritt A."/>
            <person name="Sun H."/>
            <person name="Haridas S."/>
            <person name="LaButti K."/>
            <person name="Ohm R.A."/>
            <person name="Kues U."/>
            <person name="Blanchette R.A."/>
            <person name="Grigoriev I.V."/>
            <person name="Minto R.E."/>
            <person name="Hibbett D.S."/>
        </authorList>
    </citation>
    <scope>NUCLEOTIDE SEQUENCE [LARGE SCALE GENOMIC DNA]</scope>
    <source>
        <strain evidence="1 2">FP15055 ss-10</strain>
    </source>
</reference>
<dbReference type="EMBL" id="KN880795">
    <property type="protein sequence ID" value="KIY62330.1"/>
    <property type="molecule type" value="Genomic_DNA"/>
</dbReference>
<proteinExistence type="predicted"/>
<dbReference type="SUPFAM" id="SSF52047">
    <property type="entry name" value="RNI-like"/>
    <property type="match status" value="1"/>
</dbReference>
<keyword evidence="2" id="KW-1185">Reference proteome</keyword>
<sequence length="466" mass="53260">MTRPNVSFLCPELLARIFMFACGDKLVIDGFHVPFQHQLGAVCRYWRNVAFHSSRPIWSSIHIDSIDGKAYTPDRRKYMLYLLKRAIRHSGQAPLDITLVCDYEKGCSFRDGFGERTGRGDPFIQKLASVSRRWRRFALTVTGCVYLPHSDELGLGLLLPIAHNVPLLEEVRFDVQHPWCDLESITNIFRDAPLLVRASGFTLWEDHFNLPWAQLRQLDVFIDRENLAYSHYSALNGATRLLKLRLMHSDRITHARISSSAHISSPSAGDIVHIPSVLELDTDCDSMLSRLSLPNLQTLRLRGDTIDDIEPVEHLLSQSACEVQTLSLYQTRFISKMTFKALIQLVKPSVRHLEVVRDRSLGGVMDALESPESFPKLESLCFSAYRWTAKDLPRLAEWIQRHGSRFPSVLKRVLINLMDTYADESSSEFYQEHIKRRLLSPSNRVFAALQACESPAVSICRVRARK</sequence>
<evidence type="ECO:0008006" key="3">
    <source>
        <dbReference type="Google" id="ProtNLM"/>
    </source>
</evidence>
<dbReference type="InterPro" id="IPR001611">
    <property type="entry name" value="Leu-rich_rpt"/>
</dbReference>
<evidence type="ECO:0000313" key="2">
    <source>
        <dbReference type="Proteomes" id="UP000054007"/>
    </source>
</evidence>
<dbReference type="Gene3D" id="3.80.10.10">
    <property type="entry name" value="Ribonuclease Inhibitor"/>
    <property type="match status" value="1"/>
</dbReference>
<gene>
    <name evidence="1" type="ORF">CYLTODRAFT_474810</name>
</gene>